<evidence type="ECO:0000256" key="8">
    <source>
        <dbReference type="ARBA" id="ARBA00022801"/>
    </source>
</evidence>
<keyword evidence="5 14" id="KW-0479">Metal-binding</keyword>
<keyword evidence="10" id="KW-0482">Metalloprotease</keyword>
<dbReference type="InterPro" id="IPR050439">
    <property type="entry name" value="ADAMTS_ADAMTS-like"/>
</dbReference>
<evidence type="ECO:0000256" key="11">
    <source>
        <dbReference type="ARBA" id="ARBA00023157"/>
    </source>
</evidence>
<keyword evidence="9 14" id="KW-0862">Zinc</keyword>
<evidence type="ECO:0000256" key="17">
    <source>
        <dbReference type="SAM" id="MobiDB-lite"/>
    </source>
</evidence>
<dbReference type="InterPro" id="IPR001590">
    <property type="entry name" value="Peptidase_M12B"/>
</dbReference>
<dbReference type="InterPro" id="IPR024079">
    <property type="entry name" value="MetalloPept_cat_dom_sf"/>
</dbReference>
<dbReference type="InterPro" id="IPR002870">
    <property type="entry name" value="Peptidase_M12B_N"/>
</dbReference>
<dbReference type="Pfam" id="PF00090">
    <property type="entry name" value="TSP_1"/>
    <property type="match status" value="1"/>
</dbReference>
<dbReference type="Pfam" id="PF05986">
    <property type="entry name" value="ADAMTS_spacer1"/>
    <property type="match status" value="1"/>
</dbReference>
<feature type="disulfide bond" evidence="15">
    <location>
        <begin position="650"/>
        <end position="674"/>
    </location>
</feature>
<evidence type="ECO:0000256" key="4">
    <source>
        <dbReference type="ARBA" id="ARBA00022670"/>
    </source>
</evidence>
<dbReference type="PANTHER" id="PTHR13723">
    <property type="entry name" value="ADAMTS A DISINTEGRIN AND METALLOPROTEASE WITH THROMBOSPONDIN MOTIFS PROTEASE"/>
    <property type="match status" value="1"/>
</dbReference>
<feature type="compositionally biased region" description="Polar residues" evidence="17">
    <location>
        <begin position="8"/>
        <end position="25"/>
    </location>
</feature>
<proteinExistence type="predicted"/>
<feature type="disulfide bond" evidence="15">
    <location>
        <begin position="476"/>
        <end position="530"/>
    </location>
</feature>
<evidence type="ECO:0000256" key="12">
    <source>
        <dbReference type="ARBA" id="ARBA00023180"/>
    </source>
</evidence>
<comment type="caution">
    <text evidence="16">Lacks conserved residue(s) required for the propagation of feature annotation.</text>
</comment>
<keyword evidence="2" id="KW-0964">Secreted</keyword>
<dbReference type="GO" id="GO:0006508">
    <property type="term" value="P:proteolysis"/>
    <property type="evidence" value="ECO:0007669"/>
    <property type="project" value="UniProtKB-KW"/>
</dbReference>
<dbReference type="InterPro" id="IPR002048">
    <property type="entry name" value="EF_hand_dom"/>
</dbReference>
<dbReference type="Proteomes" id="UP000663834">
    <property type="component" value="Unassembled WGS sequence"/>
</dbReference>
<evidence type="ECO:0000256" key="6">
    <source>
        <dbReference type="ARBA" id="ARBA00022729"/>
    </source>
</evidence>
<dbReference type="Gene3D" id="3.40.390.10">
    <property type="entry name" value="Collagenase (Catalytic Domain)"/>
    <property type="match status" value="1"/>
</dbReference>
<dbReference type="SUPFAM" id="SSF55486">
    <property type="entry name" value="Metalloproteases ('zincins'), catalytic domain"/>
    <property type="match status" value="1"/>
</dbReference>
<feature type="binding site" evidence="14">
    <location>
        <position position="402"/>
    </location>
    <ligand>
        <name>Ca(2+)</name>
        <dbReference type="ChEBI" id="CHEBI:29108"/>
        <label>2</label>
    </ligand>
</feature>
<feature type="binding site" evidence="14">
    <location>
        <position position="402"/>
    </location>
    <ligand>
        <name>Ca(2+)</name>
        <dbReference type="ChEBI" id="CHEBI:29108"/>
        <label>1</label>
    </ligand>
</feature>
<evidence type="ECO:0000256" key="2">
    <source>
        <dbReference type="ARBA" id="ARBA00022525"/>
    </source>
</evidence>
<dbReference type="InterPro" id="IPR045371">
    <property type="entry name" value="ADAMTS_CR_3"/>
</dbReference>
<evidence type="ECO:0000256" key="13">
    <source>
        <dbReference type="PIRSR" id="PIRSR613273-1"/>
    </source>
</evidence>
<comment type="subcellular location">
    <subcellularLocation>
        <location evidence="1">Secreted</location>
        <location evidence="1">Extracellular space</location>
        <location evidence="1">Extracellular matrix</location>
    </subcellularLocation>
</comment>
<feature type="domain" description="Peptidase M12B" evidence="18">
    <location>
        <begin position="399"/>
        <end position="609"/>
    </location>
</feature>
<evidence type="ECO:0000313" key="21">
    <source>
        <dbReference type="Proteomes" id="UP000663834"/>
    </source>
</evidence>
<evidence type="ECO:0000256" key="7">
    <source>
        <dbReference type="ARBA" id="ARBA00022737"/>
    </source>
</evidence>
<feature type="disulfide bond" evidence="15">
    <location>
        <begin position="639"/>
        <end position="664"/>
    </location>
</feature>
<feature type="disulfide bond" evidence="15 16">
    <location>
        <begin position="524"/>
        <end position="604"/>
    </location>
</feature>
<evidence type="ECO:0000256" key="15">
    <source>
        <dbReference type="PIRSR" id="PIRSR613273-3"/>
    </source>
</evidence>
<dbReference type="PROSITE" id="PS50222">
    <property type="entry name" value="EF_HAND_2"/>
    <property type="match status" value="1"/>
</dbReference>
<feature type="region of interest" description="Disordered" evidence="17">
    <location>
        <begin position="1"/>
        <end position="41"/>
    </location>
</feature>
<feature type="binding site" evidence="14 16">
    <location>
        <position position="550"/>
    </location>
    <ligand>
        <name>Zn(2+)</name>
        <dbReference type="ChEBI" id="CHEBI:29105"/>
        <note>catalytic</note>
    </ligand>
</feature>
<dbReference type="SUPFAM" id="SSF82895">
    <property type="entry name" value="TSP-1 type 1 repeat"/>
    <property type="match status" value="6"/>
</dbReference>
<dbReference type="Pfam" id="PF01421">
    <property type="entry name" value="Reprolysin"/>
    <property type="match status" value="1"/>
</dbReference>
<dbReference type="SMART" id="SM00209">
    <property type="entry name" value="TSP1"/>
    <property type="match status" value="7"/>
</dbReference>
<dbReference type="FunFam" id="2.20.100.10:FF:000005">
    <property type="entry name" value="ADAM metallopeptidase with thrombospondin type 1 motif 9"/>
    <property type="match status" value="1"/>
</dbReference>
<keyword evidence="7" id="KW-0677">Repeat</keyword>
<comment type="cofactor">
    <cofactor evidence="14">
        <name>Zn(2+)</name>
        <dbReference type="ChEBI" id="CHEBI:29105"/>
    </cofactor>
    <text evidence="14">Binds 1 zinc ion per subunit.</text>
</comment>
<evidence type="ECO:0000256" key="14">
    <source>
        <dbReference type="PIRSR" id="PIRSR613273-2"/>
    </source>
</evidence>
<feature type="disulfide bond" evidence="15">
    <location>
        <begin position="500"/>
        <end position="512"/>
    </location>
</feature>
<feature type="disulfide bond" evidence="15">
    <location>
        <begin position="728"/>
        <end position="767"/>
    </location>
</feature>
<keyword evidence="8" id="KW-0378">Hydrolase</keyword>
<dbReference type="Pfam" id="PF19030">
    <property type="entry name" value="TSP1_ADAMTS"/>
    <property type="match status" value="4"/>
</dbReference>
<comment type="caution">
    <text evidence="20">The sequence shown here is derived from an EMBL/GenBank/DDBJ whole genome shotgun (WGS) entry which is preliminary data.</text>
</comment>
<feature type="binding site" evidence="14 16">
    <location>
        <position position="556"/>
    </location>
    <ligand>
        <name>Zn(2+)</name>
        <dbReference type="ChEBI" id="CHEBI:29105"/>
        <note>catalytic</note>
    </ligand>
</feature>
<dbReference type="Pfam" id="PF17771">
    <property type="entry name" value="ADAMTS_CR_2"/>
    <property type="match status" value="1"/>
</dbReference>
<dbReference type="Gene3D" id="2.60.120.830">
    <property type="match status" value="1"/>
</dbReference>
<keyword evidence="11 15" id="KW-1015">Disulfide bond</keyword>
<dbReference type="OrthoDB" id="5948003at2759"/>
<feature type="binding site" evidence="14 16">
    <location>
        <position position="546"/>
    </location>
    <ligand>
        <name>Zn(2+)</name>
        <dbReference type="ChEBI" id="CHEBI:29105"/>
        <note>catalytic</note>
    </ligand>
</feature>
<feature type="disulfide bond" evidence="15">
    <location>
        <begin position="724"/>
        <end position="761"/>
    </location>
</feature>
<dbReference type="GO" id="GO:0031012">
    <property type="term" value="C:extracellular matrix"/>
    <property type="evidence" value="ECO:0007669"/>
    <property type="project" value="TreeGrafter"/>
</dbReference>
<name>A0A816DI60_9BILA</name>
<keyword evidence="12" id="KW-0325">Glycoprotein</keyword>
<dbReference type="InterPro" id="IPR041645">
    <property type="entry name" value="ADAMTS_CR_2"/>
</dbReference>
<keyword evidence="14" id="KW-0106">Calcium</keyword>
<accession>A0A816DI60</accession>
<feature type="active site" evidence="13 16">
    <location>
        <position position="547"/>
    </location>
</feature>
<dbReference type="PROSITE" id="PS50215">
    <property type="entry name" value="ADAM_MEPRO"/>
    <property type="match status" value="1"/>
</dbReference>
<keyword evidence="6" id="KW-0732">Signal</keyword>
<dbReference type="InterPro" id="IPR013273">
    <property type="entry name" value="ADAMTS/ADAMTS-like"/>
</dbReference>
<dbReference type="PROSITE" id="PS50092">
    <property type="entry name" value="TSP1"/>
    <property type="match status" value="5"/>
</dbReference>
<dbReference type="Pfam" id="PF01562">
    <property type="entry name" value="Pep_M12B_propep"/>
    <property type="match status" value="1"/>
</dbReference>
<evidence type="ECO:0000256" key="1">
    <source>
        <dbReference type="ARBA" id="ARBA00004498"/>
    </source>
</evidence>
<evidence type="ECO:0000259" key="19">
    <source>
        <dbReference type="PROSITE" id="PS50222"/>
    </source>
</evidence>
<evidence type="ECO:0000256" key="16">
    <source>
        <dbReference type="PROSITE-ProRule" id="PRU00276"/>
    </source>
</evidence>
<dbReference type="InterPro" id="IPR011992">
    <property type="entry name" value="EF-hand-dom_pair"/>
</dbReference>
<protein>
    <submittedName>
        <fullName evidence="20">Uncharacterized protein</fullName>
    </submittedName>
</protein>
<evidence type="ECO:0000313" key="20">
    <source>
        <dbReference type="EMBL" id="CAF1636320.1"/>
    </source>
</evidence>
<dbReference type="GO" id="GO:0030198">
    <property type="term" value="P:extracellular matrix organization"/>
    <property type="evidence" value="ECO:0007669"/>
    <property type="project" value="InterPro"/>
</dbReference>
<evidence type="ECO:0000256" key="3">
    <source>
        <dbReference type="ARBA" id="ARBA00022530"/>
    </source>
</evidence>
<dbReference type="GO" id="GO:0005509">
    <property type="term" value="F:calcium ion binding"/>
    <property type="evidence" value="ECO:0007669"/>
    <property type="project" value="InterPro"/>
</dbReference>
<feature type="binding site" evidence="14">
    <location>
        <position position="489"/>
    </location>
    <ligand>
        <name>Ca(2+)</name>
        <dbReference type="ChEBI" id="CHEBI:29108"/>
        <label>1</label>
    </ligand>
</feature>
<feature type="disulfide bond" evidence="15">
    <location>
        <begin position="562"/>
        <end position="588"/>
    </location>
</feature>
<keyword evidence="4" id="KW-0645">Protease</keyword>
<dbReference type="Gene3D" id="1.10.238.10">
    <property type="entry name" value="EF-hand"/>
    <property type="match status" value="1"/>
</dbReference>
<dbReference type="InterPro" id="IPR010294">
    <property type="entry name" value="ADAMTS_spacer1"/>
</dbReference>
<dbReference type="GO" id="GO:0004222">
    <property type="term" value="F:metalloendopeptidase activity"/>
    <property type="evidence" value="ECO:0007669"/>
    <property type="project" value="InterPro"/>
</dbReference>
<evidence type="ECO:0000259" key="18">
    <source>
        <dbReference type="PROSITE" id="PS50215"/>
    </source>
</evidence>
<keyword evidence="3" id="KW-0272">Extracellular matrix</keyword>
<dbReference type="InterPro" id="IPR000884">
    <property type="entry name" value="TSP1_rpt"/>
</dbReference>
<evidence type="ECO:0000256" key="9">
    <source>
        <dbReference type="ARBA" id="ARBA00022833"/>
    </source>
</evidence>
<reference evidence="20" key="1">
    <citation type="submission" date="2021-02" db="EMBL/GenBank/DDBJ databases">
        <authorList>
            <person name="Nowell W R."/>
        </authorList>
    </citation>
    <scope>NUCLEOTIDE SEQUENCE</scope>
</reference>
<feature type="binding site" evidence="14">
    <location>
        <position position="604"/>
    </location>
    <ligand>
        <name>Ca(2+)</name>
        <dbReference type="ChEBI" id="CHEBI:29108"/>
        <label>1</label>
    </ligand>
</feature>
<dbReference type="InterPro" id="IPR036383">
    <property type="entry name" value="TSP1_rpt_sf"/>
</dbReference>
<dbReference type="FunFam" id="2.20.100.10:FF:000001">
    <property type="entry name" value="semaphorin-5A isoform X1"/>
    <property type="match status" value="1"/>
</dbReference>
<gene>
    <name evidence="20" type="ORF">KQP761_LOCUS27138</name>
</gene>
<feature type="disulfide bond" evidence="15">
    <location>
        <begin position="739"/>
        <end position="751"/>
    </location>
</feature>
<sequence length="1640" mass="189413">MDPEDRNATPNQTNPLENTTSSLDNGSEFFDAVHEPGNNAFDEEQILDETSREYLKYGFKKVAKKNDFIRIDELGDAFRQSGQNPSEDVVKDIIEKARAIKKLSQASMNEDDFNDQVSYSDFLTMVHEYWYPVDQDRQNLEEAFDVLDPKHTAKLLTDDFVSLLKNSDWPEDEIDLILSQINCGDGYFLYDDLIKLLLTPVELPKKKSAQPKSNVIDRKQFVYEIVIPKPLSLYRKLPQQKRFSDTTVIYQIYGFNQTFDLSLIKDEILLSPSFIMQYYNENQTWIDRDVNDCFYTGYVNGNNLSNISISLCNGLFGTFIYHDIEYFIEPNYSRNSSSWNFEHLLYTHKDLSLSKESTVHYSVNGKPYFQEQQDPHYYQLRNISSSRKKRHHDFDSMAKHVEILVAYDESIKEFHSDVDIRAYVLTLFSYVSHLYSDASIGNSIKIWLVKLIELGKNSSNYIESTGDATDILNRFCTWQREYNIPETYDAAVLLTRIQLCNKHAEHFTNSKCDTLGLTELGTMCNVTSKCAVVRDNGFTTAFTIAHEIAHLIGIRHDNDKTCLDLNNEQNIMAPSLTFNHNHYQWSNCSRHYFTLYLESDRYSCLNNVPSHSSIAFEELNNKQSVGALRGRFNDLDEQCRRAFGVHFEYCNDLSHGPKCVRLYCREILLNSSSCITNHAQWTDGTRCSESRTEIKQCLHGQCRSIQDFKVINGSWSEWSLWSSCTRTCGSAIQKSQRFCDNPKPENGGQYCSGQSTRIRSCEHNLPCLDSVDMLRQRQCSKYNNRMIDPTLPIGVRFEPKYNVLPSERCKLICKVSDDYLERSFIFGDRVDDGTPCERADETRDICINGICIPFGCDYRYGSNATEDACGVCNGQNRTCKPVKGQKIVSNFGITSIINIPINTTRVNIMLISSKQDQCYLAVKHINGNYILNGLPNLQLSNVKISIDNSRLFYSGSDSINESISIVGHLKIPLEIQVISIYQSHSPSTLVHWEYYVPLDEKEFVRQKGGYSLDYHCDRPCQGYKRVKKCILHEREYDLVYCLLFNISFTYTKESCHDHCTLSWTVKYQQTCSTRCGDGYKRVIYECVKASSSMQSIDENICRKYVGEKPNDIVPCVGDCTRIGWVYGNWSECYYDEYCKRKRSAECRNSSNLLISNDYCISDFRFNVERCAAAACEQSRWNFTPWSDCDCQSKIRRRNVICVRHGKQVNDEHCLHELKPDKTISCFHECFTPYWQTYPWQPCSATCSSHKGIRYRRIVCSHYGLIIEDNSCDRHLKPIEQESCTTNLTCLTWFTGEWSSCSVTCGQGIQQRTVYCHDPSRPRLHISDSECLSLVNENSKPYEQQNCSSTSCPYWKINQWNNCSGKCGLAKRYRTVLCLHNGLTIDDEYCLQVSNEKPSTIEMCNSQLYCPHWTTNLWSDCSVTCGIGFQYRSVFCKNQYEIVSETECNHLDRPLVIKQCYMISCQNYTSIWITSNWTSCDLQTCTQMRTVTCVNATDRRNVSMAEYTQNSVQPLDNRICPISYCLEWRVAHWHGCPSKCGVGIEYGSGFHCYTRQMPIRKLNTIECELAEPQLVKPILNRICRRNCIEWRTNELNGVTILIFNGNLLRCSLETYKVNTCDCRNIRIHVEIEDLHTLLMLS</sequence>
<dbReference type="Pfam" id="PF19236">
    <property type="entry name" value="ADAMTS_CR_3"/>
    <property type="match status" value="1"/>
</dbReference>
<feature type="disulfide bond" evidence="15">
    <location>
        <begin position="659"/>
        <end position="697"/>
    </location>
</feature>
<evidence type="ECO:0000256" key="5">
    <source>
        <dbReference type="ARBA" id="ARBA00022723"/>
    </source>
</evidence>
<feature type="domain" description="EF-hand" evidence="19">
    <location>
        <begin position="135"/>
        <end position="170"/>
    </location>
</feature>
<organism evidence="20 21">
    <name type="scientific">Rotaria magnacalcarata</name>
    <dbReference type="NCBI Taxonomy" id="392030"/>
    <lineage>
        <taxon>Eukaryota</taxon>
        <taxon>Metazoa</taxon>
        <taxon>Spiralia</taxon>
        <taxon>Gnathifera</taxon>
        <taxon>Rotifera</taxon>
        <taxon>Eurotatoria</taxon>
        <taxon>Bdelloidea</taxon>
        <taxon>Philodinida</taxon>
        <taxon>Philodinidae</taxon>
        <taxon>Rotaria</taxon>
    </lineage>
</organism>
<feature type="disulfide bond" evidence="15">
    <location>
        <begin position="687"/>
        <end position="702"/>
    </location>
</feature>
<dbReference type="SUPFAM" id="SSF47473">
    <property type="entry name" value="EF-hand"/>
    <property type="match status" value="1"/>
</dbReference>
<dbReference type="EMBL" id="CAJNOW010014917">
    <property type="protein sequence ID" value="CAF1636320.1"/>
    <property type="molecule type" value="Genomic_DNA"/>
</dbReference>
<dbReference type="PANTHER" id="PTHR13723:SF278">
    <property type="entry name" value="ADAM METALLOPEPTIDASE WITH THROMBOSPONDIN TYPE 1 MOTIF A, ISOFORM B"/>
    <property type="match status" value="1"/>
</dbReference>
<dbReference type="Gene3D" id="3.40.1620.60">
    <property type="match status" value="1"/>
</dbReference>
<dbReference type="PRINTS" id="PR01857">
    <property type="entry name" value="ADAMTSFAMILY"/>
</dbReference>
<dbReference type="Gene3D" id="2.20.100.10">
    <property type="entry name" value="Thrombospondin type-1 (TSP1) repeat"/>
    <property type="match status" value="5"/>
</dbReference>
<evidence type="ECO:0000256" key="10">
    <source>
        <dbReference type="ARBA" id="ARBA00023049"/>
    </source>
</evidence>